<evidence type="ECO:0000313" key="2">
    <source>
        <dbReference type="EMBL" id="MBE1603289.1"/>
    </source>
</evidence>
<reference evidence="2" key="1">
    <citation type="submission" date="2020-10" db="EMBL/GenBank/DDBJ databases">
        <title>Sequencing the genomes of 1000 actinobacteria strains.</title>
        <authorList>
            <person name="Klenk H.-P."/>
        </authorList>
    </citation>
    <scope>NUCLEOTIDE SEQUENCE</scope>
    <source>
        <strain evidence="2">DSM 45354</strain>
    </source>
</reference>
<dbReference type="GO" id="GO:0016853">
    <property type="term" value="F:isomerase activity"/>
    <property type="evidence" value="ECO:0007669"/>
    <property type="project" value="UniProtKB-KW"/>
</dbReference>
<dbReference type="Pfam" id="PF12680">
    <property type="entry name" value="SnoaL_2"/>
    <property type="match status" value="1"/>
</dbReference>
<dbReference type="Gene3D" id="3.10.450.50">
    <property type="match status" value="1"/>
</dbReference>
<dbReference type="InterPro" id="IPR032710">
    <property type="entry name" value="NTF2-like_dom_sf"/>
</dbReference>
<protein>
    <submittedName>
        <fullName evidence="2">Ketosteroid isomerase-like protein</fullName>
    </submittedName>
</protein>
<dbReference type="RefSeq" id="WP_192748160.1">
    <property type="nucleotide sequence ID" value="NZ_BAABJL010000055.1"/>
</dbReference>
<feature type="domain" description="SnoaL-like" evidence="1">
    <location>
        <begin position="8"/>
        <end position="102"/>
    </location>
</feature>
<dbReference type="EMBL" id="JADBEM010000001">
    <property type="protein sequence ID" value="MBE1603289.1"/>
    <property type="molecule type" value="Genomic_DNA"/>
</dbReference>
<dbReference type="SUPFAM" id="SSF54427">
    <property type="entry name" value="NTF2-like"/>
    <property type="match status" value="1"/>
</dbReference>
<organism evidence="2 3">
    <name type="scientific">Actinopolymorpha pittospori</name>
    <dbReference type="NCBI Taxonomy" id="648752"/>
    <lineage>
        <taxon>Bacteria</taxon>
        <taxon>Bacillati</taxon>
        <taxon>Actinomycetota</taxon>
        <taxon>Actinomycetes</taxon>
        <taxon>Propionibacteriales</taxon>
        <taxon>Actinopolymorphaceae</taxon>
        <taxon>Actinopolymorpha</taxon>
    </lineage>
</organism>
<evidence type="ECO:0000259" key="1">
    <source>
        <dbReference type="Pfam" id="PF12680"/>
    </source>
</evidence>
<proteinExistence type="predicted"/>
<dbReference type="Proteomes" id="UP000638648">
    <property type="component" value="Unassembled WGS sequence"/>
</dbReference>
<dbReference type="AlphaFoldDB" id="A0A927R6M6"/>
<gene>
    <name evidence="2" type="ORF">HEB94_000137</name>
</gene>
<keyword evidence="3" id="KW-1185">Reference proteome</keyword>
<dbReference type="InterPro" id="IPR037401">
    <property type="entry name" value="SnoaL-like"/>
</dbReference>
<evidence type="ECO:0000313" key="3">
    <source>
        <dbReference type="Proteomes" id="UP000638648"/>
    </source>
</evidence>
<keyword evidence="2" id="KW-0413">Isomerase</keyword>
<comment type="caution">
    <text evidence="2">The sequence shown here is derived from an EMBL/GenBank/DDBJ whole genome shotgun (WGS) entry which is preliminary data.</text>
</comment>
<name>A0A927R6M6_9ACTN</name>
<accession>A0A927R6M6</accession>
<sequence>MPSELTKHVFAVVDARDAAPFSRLFAPDGRMIFGNAEPQVGPAAIEAGLSDFYGTIKELHHTLVNEWVVGPDTICELSVRYVRLDSKTVTIPAVTTWHLDDHARIDSYRVFIDLTPVFA</sequence>